<name>D0E8J5_UNCHF</name>
<protein>
    <recommendedName>
        <fullName evidence="2">Phosphate-selective porin O and P</fullName>
    </recommendedName>
</protein>
<dbReference type="InterPro" id="IPR023614">
    <property type="entry name" value="Porin_dom_sf"/>
</dbReference>
<dbReference type="Gene3D" id="2.40.160.10">
    <property type="entry name" value="Porin"/>
    <property type="match status" value="1"/>
</dbReference>
<dbReference type="InterPro" id="IPR010870">
    <property type="entry name" value="Porin_O/P"/>
</dbReference>
<reference evidence="1" key="1">
    <citation type="journal article" date="2010" name="Environ. Microbiol.">
        <title>Widespread known and novel phosphonate utilization pathways in marine bacteria revealed by functional screening and metagenomic analyses.</title>
        <authorList>
            <person name="Martinez A."/>
            <person name="Tyson G.W."/>
            <person name="DeLong E.F."/>
        </authorList>
    </citation>
    <scope>NUCLEOTIDE SEQUENCE</scope>
</reference>
<organism evidence="1">
    <name type="scientific">Uncultured bacterium HF130_AEPn_1</name>
    <dbReference type="NCBI Taxonomy" id="663362"/>
    <lineage>
        <taxon>Bacteria</taxon>
        <taxon>environmental samples</taxon>
    </lineage>
</organism>
<dbReference type="AlphaFoldDB" id="D0E8J5"/>
<dbReference type="SUPFAM" id="SSF56935">
    <property type="entry name" value="Porins"/>
    <property type="match status" value="1"/>
</dbReference>
<evidence type="ECO:0008006" key="2">
    <source>
        <dbReference type="Google" id="ProtNLM"/>
    </source>
</evidence>
<proteinExistence type="predicted"/>
<dbReference type="Pfam" id="PF07396">
    <property type="entry name" value="Porin_O_P"/>
    <property type="match status" value="1"/>
</dbReference>
<evidence type="ECO:0000313" key="1">
    <source>
        <dbReference type="EMBL" id="ACU83560.1"/>
    </source>
</evidence>
<gene>
    <name evidence="1" type="ORF">ALOHA_HF130_AEPn_1_16c</name>
</gene>
<dbReference type="EMBL" id="GQ422594">
    <property type="protein sequence ID" value="ACU83560.1"/>
    <property type="molecule type" value="Genomic_DNA"/>
</dbReference>
<sequence>MKAYKSIFIIFVCSLMAGHLDARPQHPITWKGENAEGHISGRIILDTVAMTGEESNVDNGELTDKKGFLLSNARLGFGLKLYKEYDLDIALDLAGKRKAGSRTYTYPKLAAASFGTELVGDYLYLKAGYQKIPGSLDHIVSSNTSQILSHHRTRFSLLMDSSKELGITLSGRYDLSDGADPIYVRYWYGAYNGEDIKLGRGNENDGFLLAGRLDFGMGAAPKETGVVMDDSFNVNLGAYGSLQDGMSTDDQNFGADFRLSISKLALYANWQYQKSETKEGVDGAKTAAFPGKWERRFWNVQLSYLALMDIFEPIVVYSMVDDNIGLDNVGDQTQIYAGLNIYFEEHLSKLQIAYLKTDEKEGFERKNDQAVIRFQLAF</sequence>
<accession>D0E8J5</accession>